<evidence type="ECO:0000256" key="12">
    <source>
        <dbReference type="ARBA" id="ARBA00073972"/>
    </source>
</evidence>
<name>A0A9Q1CIZ7_HOLLE</name>
<dbReference type="InterPro" id="IPR013632">
    <property type="entry name" value="Rad51_C"/>
</dbReference>
<reference evidence="16" key="1">
    <citation type="submission" date="2021-10" db="EMBL/GenBank/DDBJ databases">
        <title>Tropical sea cucumber genome reveals ecological adaptation and Cuvierian tubules defense mechanism.</title>
        <authorList>
            <person name="Chen T."/>
        </authorList>
    </citation>
    <scope>NUCLEOTIDE SEQUENCE</scope>
    <source>
        <strain evidence="16">Nanhai2018</strain>
        <tissue evidence="16">Muscle</tissue>
    </source>
</reference>
<comment type="similarity">
    <text evidence="2">Belongs to the RecA family. RAD51 subfamily.</text>
</comment>
<evidence type="ECO:0000259" key="15">
    <source>
        <dbReference type="PROSITE" id="PS50162"/>
    </source>
</evidence>
<dbReference type="PANTHER" id="PTHR46456">
    <property type="entry name" value="DNA REPAIR PROTEIN RAD51 HOMOLOG 2"/>
    <property type="match status" value="1"/>
</dbReference>
<feature type="domain" description="RecA family profile 1" evidence="15">
    <location>
        <begin position="76"/>
        <end position="256"/>
    </location>
</feature>
<keyword evidence="8" id="KW-0234">DNA repair</keyword>
<evidence type="ECO:0000256" key="8">
    <source>
        <dbReference type="ARBA" id="ARBA00023204"/>
    </source>
</evidence>
<evidence type="ECO:0000313" key="16">
    <source>
        <dbReference type="EMBL" id="KAJ8045459.1"/>
    </source>
</evidence>
<dbReference type="SUPFAM" id="SSF47794">
    <property type="entry name" value="Rad51 N-terminal domain-like"/>
    <property type="match status" value="1"/>
</dbReference>
<accession>A0A9Q1CIZ7</accession>
<evidence type="ECO:0000256" key="5">
    <source>
        <dbReference type="ARBA" id="ARBA00022840"/>
    </source>
</evidence>
<proteinExistence type="inferred from homology"/>
<protein>
    <recommendedName>
        <fullName evidence="12">DNA repair protein RAD51 homolog 2</fullName>
    </recommendedName>
    <alternativeName>
        <fullName evidence="13">RAD51 homolog B</fullName>
    </alternativeName>
    <alternativeName>
        <fullName evidence="14">RAD51-like protein 1</fullName>
    </alternativeName>
</protein>
<dbReference type="SUPFAM" id="SSF52540">
    <property type="entry name" value="P-loop containing nucleoside triphosphate hydrolases"/>
    <property type="match status" value="1"/>
</dbReference>
<evidence type="ECO:0000256" key="14">
    <source>
        <dbReference type="ARBA" id="ARBA00079682"/>
    </source>
</evidence>
<dbReference type="GO" id="GO:0005657">
    <property type="term" value="C:replication fork"/>
    <property type="evidence" value="ECO:0007669"/>
    <property type="project" value="TreeGrafter"/>
</dbReference>
<dbReference type="GO" id="GO:0140664">
    <property type="term" value="F:ATP-dependent DNA damage sensor activity"/>
    <property type="evidence" value="ECO:0007669"/>
    <property type="project" value="InterPro"/>
</dbReference>
<comment type="function">
    <text evidence="10">Involved in the homologous recombination repair (HRR) pathway of double-stranded DNA breaks arising during DNA replication or induced by DNA-damaging agents. May promote the assembly of presynaptic RAD51 nucleoprotein filaments. Binds single-stranded DNA and double-stranded DNA and has DNA-dependent ATPase activity. Part of the RAD51 paralog protein complex BCDX2 which acts in the BRCA1-BRCA2-dependent HR pathway. Upon DNA damage, BCDX2 acts downstream of BRCA2 recruitment and upstream of RAD51 recruitment. BCDX2 binds predominantly to the intersection of the four duplex arms of the Holliday junction and to junction of replication forks. The BCDX2 complex was originally reported to bind single-stranded DNA, single-stranded gaps in duplex DNA and specifically to nicks in duplex DNA. The BCDX2 subcomplex RAD51B:RAD51C exhibits single-stranded DNA-dependent ATPase activity suggesting an involvement in early stages of the HR pathway.</text>
</comment>
<dbReference type="GO" id="GO:0000724">
    <property type="term" value="P:double-strand break repair via homologous recombination"/>
    <property type="evidence" value="ECO:0007669"/>
    <property type="project" value="InterPro"/>
</dbReference>
<dbReference type="PANTHER" id="PTHR46456:SF1">
    <property type="entry name" value="DNA REPAIR PROTEIN RAD51 HOMOLOG 2"/>
    <property type="match status" value="1"/>
</dbReference>
<organism evidence="16 17">
    <name type="scientific">Holothuria leucospilota</name>
    <name type="common">Black long sea cucumber</name>
    <name type="synonym">Mertensiothuria leucospilota</name>
    <dbReference type="NCBI Taxonomy" id="206669"/>
    <lineage>
        <taxon>Eukaryota</taxon>
        <taxon>Metazoa</taxon>
        <taxon>Echinodermata</taxon>
        <taxon>Eleutherozoa</taxon>
        <taxon>Echinozoa</taxon>
        <taxon>Holothuroidea</taxon>
        <taxon>Aspidochirotacea</taxon>
        <taxon>Aspidochirotida</taxon>
        <taxon>Holothuriidae</taxon>
        <taxon>Holothuria</taxon>
    </lineage>
</organism>
<dbReference type="Gene3D" id="1.10.150.20">
    <property type="entry name" value="5' to 3' exonuclease, C-terminal subdomain"/>
    <property type="match status" value="1"/>
</dbReference>
<keyword evidence="17" id="KW-1185">Reference proteome</keyword>
<dbReference type="InterPro" id="IPR010995">
    <property type="entry name" value="DNA_repair_Rad51/TF_NusA_a-hlx"/>
</dbReference>
<evidence type="ECO:0000256" key="7">
    <source>
        <dbReference type="ARBA" id="ARBA00023172"/>
    </source>
</evidence>
<dbReference type="Gene3D" id="3.40.50.300">
    <property type="entry name" value="P-loop containing nucleotide triphosphate hydrolases"/>
    <property type="match status" value="1"/>
</dbReference>
<dbReference type="GO" id="GO:0003697">
    <property type="term" value="F:single-stranded DNA binding"/>
    <property type="evidence" value="ECO:0007669"/>
    <property type="project" value="TreeGrafter"/>
</dbReference>
<evidence type="ECO:0000256" key="2">
    <source>
        <dbReference type="ARBA" id="ARBA00007095"/>
    </source>
</evidence>
<keyword evidence="4" id="KW-0227">DNA damage</keyword>
<dbReference type="InterPro" id="IPR030548">
    <property type="entry name" value="RAD51B"/>
</dbReference>
<evidence type="ECO:0000256" key="11">
    <source>
        <dbReference type="ARBA" id="ARBA00062240"/>
    </source>
</evidence>
<evidence type="ECO:0000256" key="10">
    <source>
        <dbReference type="ARBA" id="ARBA00053115"/>
    </source>
</evidence>
<comment type="subcellular location">
    <subcellularLocation>
        <location evidence="1">Nucleus</location>
    </subcellularLocation>
</comment>
<dbReference type="Pfam" id="PF26169">
    <property type="entry name" value="HHH_XRCC3_RpoA"/>
    <property type="match status" value="1"/>
</dbReference>
<dbReference type="InterPro" id="IPR058766">
    <property type="entry name" value="HHH_XRCC3_RAD51B"/>
</dbReference>
<keyword evidence="5" id="KW-0067">ATP-binding</keyword>
<dbReference type="InterPro" id="IPR003593">
    <property type="entry name" value="AAA+_ATPase"/>
</dbReference>
<dbReference type="SMART" id="SM00382">
    <property type="entry name" value="AAA"/>
    <property type="match status" value="1"/>
</dbReference>
<evidence type="ECO:0000256" key="3">
    <source>
        <dbReference type="ARBA" id="ARBA00022741"/>
    </source>
</evidence>
<dbReference type="CDD" id="cd19493">
    <property type="entry name" value="Rad51B"/>
    <property type="match status" value="1"/>
</dbReference>
<dbReference type="EMBL" id="JAIZAY010000003">
    <property type="protein sequence ID" value="KAJ8045459.1"/>
    <property type="molecule type" value="Genomic_DNA"/>
</dbReference>
<evidence type="ECO:0000256" key="1">
    <source>
        <dbReference type="ARBA" id="ARBA00004123"/>
    </source>
</evidence>
<evidence type="ECO:0000256" key="13">
    <source>
        <dbReference type="ARBA" id="ARBA00078129"/>
    </source>
</evidence>
<dbReference type="InterPro" id="IPR020588">
    <property type="entry name" value="RecA_ATP-bd"/>
</dbReference>
<keyword evidence="6" id="KW-0238">DNA-binding</keyword>
<dbReference type="PIRSF" id="PIRSF005856">
    <property type="entry name" value="Rad51"/>
    <property type="match status" value="1"/>
</dbReference>
<keyword evidence="9" id="KW-0539">Nucleus</keyword>
<evidence type="ECO:0000256" key="4">
    <source>
        <dbReference type="ARBA" id="ARBA00022763"/>
    </source>
</evidence>
<dbReference type="OrthoDB" id="5957327at2759"/>
<dbReference type="GO" id="GO:0000400">
    <property type="term" value="F:four-way junction DNA binding"/>
    <property type="evidence" value="ECO:0007669"/>
    <property type="project" value="TreeGrafter"/>
</dbReference>
<dbReference type="InterPro" id="IPR016467">
    <property type="entry name" value="DNA_recomb/repair_RecA-like"/>
</dbReference>
<keyword evidence="3" id="KW-0547">Nucleotide-binding</keyword>
<evidence type="ECO:0000256" key="9">
    <source>
        <dbReference type="ARBA" id="ARBA00023242"/>
    </source>
</evidence>
<dbReference type="GO" id="GO:0033063">
    <property type="term" value="C:Rad51B-Rad51C-Rad51D-XRCC2 complex"/>
    <property type="evidence" value="ECO:0007669"/>
    <property type="project" value="InterPro"/>
</dbReference>
<keyword evidence="7" id="KW-0233">DNA recombination</keyword>
<dbReference type="GO" id="GO:0005524">
    <property type="term" value="F:ATP binding"/>
    <property type="evidence" value="ECO:0007669"/>
    <property type="project" value="UniProtKB-KW"/>
</dbReference>
<gene>
    <name evidence="16" type="ORF">HOLleu_08473</name>
</gene>
<dbReference type="GO" id="GO:0003690">
    <property type="term" value="F:double-stranded DNA binding"/>
    <property type="evidence" value="ECO:0007669"/>
    <property type="project" value="TreeGrafter"/>
</dbReference>
<dbReference type="Pfam" id="PF08423">
    <property type="entry name" value="Rad51"/>
    <property type="match status" value="1"/>
</dbReference>
<dbReference type="Proteomes" id="UP001152320">
    <property type="component" value="Chromosome 3"/>
</dbReference>
<evidence type="ECO:0000313" key="17">
    <source>
        <dbReference type="Proteomes" id="UP001152320"/>
    </source>
</evidence>
<dbReference type="FunFam" id="3.40.50.300:FF:000806">
    <property type="entry name" value="DNA repair protein RAD51 homolog 2"/>
    <property type="match status" value="1"/>
</dbReference>
<comment type="subunit">
    <text evidence="11">Part of the BCDX2 complex consisting of RAD51B, RAD51C, RAD51D and XRCC2; the complex has a ring-like structure arranged into a flat disc around a central channel. The BCDX2 subcomplex RAD51B:RAD51C interacts with RAD51. Interacts with SWSAP1; involved in homologous recombination repair. Interacts with HELQ.</text>
</comment>
<evidence type="ECO:0000256" key="6">
    <source>
        <dbReference type="ARBA" id="ARBA00023125"/>
    </source>
</evidence>
<dbReference type="PROSITE" id="PS50162">
    <property type="entry name" value="RECA_2"/>
    <property type="match status" value="1"/>
</dbReference>
<sequence>MASKKLQRIGIPLDLVMRLKRHGVYTCKDFLSKNQLELLNMTGLTRTKLQKLIEDVSKAAQPEHTTVLDLYQRRSGPAFFPTSLPSLDRLLHGGLPCGTVTEIAGPPGCGKTQFCIMFSVLSTLPPTMGGISGGVAYIDTESAFSAERLVEIARCRFPDYFGTNENLKNLCSRVHIYQESTCRQLQEKLDMIEEDIIKYGIKLIIVDSIASLVRKEFDSRLQGNMIERTSLLAKQAATLKYLAEAFFIPVVVTNQITTKIGQVTSMQAGQHETERKAVLEDERGFVTAALGNTWGHSVNTRLVLQYRDGDTDRELIISKSPVSPAAQFVYSIKSEGIVLKGTEDGSKLLDLREGDPCQQKICVKTPEQVKLCP</sequence>
<dbReference type="AlphaFoldDB" id="A0A9Q1CIZ7"/>
<comment type="caution">
    <text evidence="16">The sequence shown here is derived from an EMBL/GenBank/DDBJ whole genome shotgun (WGS) entry which is preliminary data.</text>
</comment>
<dbReference type="InterPro" id="IPR027417">
    <property type="entry name" value="P-loop_NTPase"/>
</dbReference>